<dbReference type="InterPro" id="IPR036188">
    <property type="entry name" value="FAD/NAD-bd_sf"/>
</dbReference>
<protein>
    <submittedName>
        <fullName evidence="8">Glycine/D-amino acid oxidase</fullName>
    </submittedName>
</protein>
<evidence type="ECO:0000313" key="8">
    <source>
        <dbReference type="EMBL" id="SCZ63314.1"/>
    </source>
</evidence>
<dbReference type="GO" id="GO:0016491">
    <property type="term" value="F:oxidoreductase activity"/>
    <property type="evidence" value="ECO:0007669"/>
    <property type="project" value="UniProtKB-KW"/>
</dbReference>
<dbReference type="Gene3D" id="3.30.9.10">
    <property type="entry name" value="D-Amino Acid Oxidase, subunit A, domain 2"/>
    <property type="match status" value="1"/>
</dbReference>
<dbReference type="EMBL" id="FMWD01000007">
    <property type="protein sequence ID" value="SCZ63314.1"/>
    <property type="molecule type" value="Genomic_DNA"/>
</dbReference>
<dbReference type="Pfam" id="PF01266">
    <property type="entry name" value="DAO"/>
    <property type="match status" value="1"/>
</dbReference>
<reference evidence="8 9" key="1">
    <citation type="submission" date="2016-10" db="EMBL/GenBank/DDBJ databases">
        <authorList>
            <person name="de Groot N.N."/>
        </authorList>
    </citation>
    <scope>NUCLEOTIDE SEQUENCE [LARGE SCALE GENOMIC DNA]</scope>
    <source>
        <strain evidence="8 9">HLD2</strain>
    </source>
</reference>
<dbReference type="SUPFAM" id="SSF50022">
    <property type="entry name" value="ISP domain"/>
    <property type="match status" value="1"/>
</dbReference>
<evidence type="ECO:0000313" key="9">
    <source>
        <dbReference type="Proteomes" id="UP000199648"/>
    </source>
</evidence>
<dbReference type="Gene3D" id="3.50.50.60">
    <property type="entry name" value="FAD/NAD(P)-binding domain"/>
    <property type="match status" value="1"/>
</dbReference>
<dbReference type="SUPFAM" id="SSF51905">
    <property type="entry name" value="FAD/NAD(P)-binding domain"/>
    <property type="match status" value="1"/>
</dbReference>
<dbReference type="Proteomes" id="UP000199648">
    <property type="component" value="Unassembled WGS sequence"/>
</dbReference>
<dbReference type="GO" id="GO:0046872">
    <property type="term" value="F:metal ion binding"/>
    <property type="evidence" value="ECO:0007669"/>
    <property type="project" value="UniProtKB-KW"/>
</dbReference>
<dbReference type="STRING" id="415747.SAMN03097708_02458"/>
<dbReference type="OrthoDB" id="311718at2"/>
<evidence type="ECO:0000256" key="5">
    <source>
        <dbReference type="ARBA" id="ARBA00023014"/>
    </source>
</evidence>
<accession>A0A1G5QN93</accession>
<dbReference type="Gene3D" id="2.102.10.10">
    <property type="entry name" value="Rieske [2Fe-2S] iron-sulphur domain"/>
    <property type="match status" value="1"/>
</dbReference>
<organism evidence="8 9">
    <name type="scientific">Thiohalomonas denitrificans</name>
    <dbReference type="NCBI Taxonomy" id="415747"/>
    <lineage>
        <taxon>Bacteria</taxon>
        <taxon>Pseudomonadati</taxon>
        <taxon>Pseudomonadota</taxon>
        <taxon>Gammaproteobacteria</taxon>
        <taxon>Thiohalomonadales</taxon>
        <taxon>Thiohalomonadaceae</taxon>
        <taxon>Thiohalomonas</taxon>
    </lineage>
</organism>
<dbReference type="RefSeq" id="WP_092997515.1">
    <property type="nucleotide sequence ID" value="NZ_FMWD01000007.1"/>
</dbReference>
<dbReference type="Pfam" id="PF00355">
    <property type="entry name" value="Rieske"/>
    <property type="match status" value="1"/>
</dbReference>
<dbReference type="PRINTS" id="PR00162">
    <property type="entry name" value="RIESKE"/>
</dbReference>
<evidence type="ECO:0000256" key="6">
    <source>
        <dbReference type="ARBA" id="ARBA00023157"/>
    </source>
</evidence>
<keyword evidence="2" id="KW-0479">Metal-binding</keyword>
<dbReference type="GO" id="GO:0051537">
    <property type="term" value="F:2 iron, 2 sulfur cluster binding"/>
    <property type="evidence" value="ECO:0007669"/>
    <property type="project" value="UniProtKB-KW"/>
</dbReference>
<dbReference type="InterPro" id="IPR006076">
    <property type="entry name" value="FAD-dep_OxRdtase"/>
</dbReference>
<name>A0A1G5QN93_9GAMM</name>
<dbReference type="AlphaFoldDB" id="A0A1G5QN93"/>
<dbReference type="InterPro" id="IPR036922">
    <property type="entry name" value="Rieske_2Fe-2S_sf"/>
</dbReference>
<dbReference type="InterPro" id="IPR005805">
    <property type="entry name" value="Rieske_Fe-S_prot_C"/>
</dbReference>
<dbReference type="PANTHER" id="PTHR13847">
    <property type="entry name" value="SARCOSINE DEHYDROGENASE-RELATED"/>
    <property type="match status" value="1"/>
</dbReference>
<keyword evidence="6" id="KW-1015">Disulfide bond</keyword>
<dbReference type="GO" id="GO:0005737">
    <property type="term" value="C:cytoplasm"/>
    <property type="evidence" value="ECO:0007669"/>
    <property type="project" value="TreeGrafter"/>
</dbReference>
<evidence type="ECO:0000256" key="4">
    <source>
        <dbReference type="ARBA" id="ARBA00023004"/>
    </source>
</evidence>
<keyword evidence="4" id="KW-0408">Iron</keyword>
<dbReference type="GO" id="GO:0016020">
    <property type="term" value="C:membrane"/>
    <property type="evidence" value="ECO:0007669"/>
    <property type="project" value="InterPro"/>
</dbReference>
<dbReference type="PANTHER" id="PTHR13847:SF274">
    <property type="entry name" value="RIESKE 2FE-2S IRON-SULFUR PROTEIN YHFW-RELATED"/>
    <property type="match status" value="1"/>
</dbReference>
<evidence type="ECO:0000256" key="1">
    <source>
        <dbReference type="ARBA" id="ARBA00022714"/>
    </source>
</evidence>
<dbReference type="InterPro" id="IPR017941">
    <property type="entry name" value="Rieske_2Fe-2S"/>
</dbReference>
<sequence>MVDTVATEEEQPYWTAGAPSEIYAPLPGLTRCEVAIIGGGIVGLTVAERLKKAGRHVVLVENGRVGAQVTGRSTAKVTALHGLVYDDLIQKHGFDAASEYADASRGAIRYVEERTHEFSIDCDLTRSAAYTISEKGAQREAIDREVDAMQRLGLPVERVTEANSPIAFDSGVVLPDQFQFQPYRYVVGLARAVHGDSTLLHEGTRAYSIRAGSPNEVVTDHGMIKADHVVIATNLPFMDRGLFFAKASPRQHVVLAARLPDESALEGMFLNVDEPRYSFRRHQSPEGPVLILTGAGSRPGHHSASQRLSDLKRLAAERFGTTEVLGWWFNEDYDSVDRLPYVGPLTPVTPGILVATGFSAWGLTNGTASAQMLARHILGEADVTKTPFSSGRWNLRSAGRKLLDINLHVGREFVEDRGKALASWDASTLAAGEGGICRRHGRSVAAYRDSEGELHLLSPRCTHLNCYVSWNGEARTWECPCHGSVFAHDGRMIHGPAVRDMKRLD</sequence>
<proteinExistence type="predicted"/>
<gene>
    <name evidence="8" type="ORF">SAMN03097708_02458</name>
</gene>
<evidence type="ECO:0000256" key="3">
    <source>
        <dbReference type="ARBA" id="ARBA00023002"/>
    </source>
</evidence>
<keyword evidence="3" id="KW-0560">Oxidoreductase</keyword>
<feature type="domain" description="Rieske" evidence="7">
    <location>
        <begin position="421"/>
        <end position="505"/>
    </location>
</feature>
<dbReference type="PROSITE" id="PS51296">
    <property type="entry name" value="RIESKE"/>
    <property type="match status" value="1"/>
</dbReference>
<keyword evidence="5" id="KW-0411">Iron-sulfur</keyword>
<evidence type="ECO:0000259" key="7">
    <source>
        <dbReference type="PROSITE" id="PS51296"/>
    </source>
</evidence>
<evidence type="ECO:0000256" key="2">
    <source>
        <dbReference type="ARBA" id="ARBA00022723"/>
    </source>
</evidence>
<keyword evidence="9" id="KW-1185">Reference proteome</keyword>
<keyword evidence="1" id="KW-0001">2Fe-2S</keyword>